<dbReference type="PANTHER" id="PTHR44376:SF9">
    <property type="entry name" value="TRANSCRIPTIONAL COREPRESSOR LEUNIG_HOMOLOG"/>
    <property type="match status" value="1"/>
</dbReference>
<dbReference type="Proteomes" id="UP000631114">
    <property type="component" value="Unassembled WGS sequence"/>
</dbReference>
<evidence type="ECO:0000313" key="3">
    <source>
        <dbReference type="Proteomes" id="UP000631114"/>
    </source>
</evidence>
<evidence type="ECO:0000256" key="1">
    <source>
        <dbReference type="PROSITE-ProRule" id="PRU00221"/>
    </source>
</evidence>
<dbReference type="Pfam" id="PF00400">
    <property type="entry name" value="WD40"/>
    <property type="match status" value="1"/>
</dbReference>
<dbReference type="SMART" id="SM00320">
    <property type="entry name" value="WD40"/>
    <property type="match status" value="1"/>
</dbReference>
<dbReference type="AlphaFoldDB" id="A0A835M320"/>
<dbReference type="InterPro" id="IPR044716">
    <property type="entry name" value="LEUNIG-like"/>
</dbReference>
<evidence type="ECO:0000313" key="2">
    <source>
        <dbReference type="EMBL" id="KAF9612204.1"/>
    </source>
</evidence>
<comment type="caution">
    <text evidence="2">The sequence shown here is derived from an EMBL/GenBank/DDBJ whole genome shotgun (WGS) entry which is preliminary data.</text>
</comment>
<dbReference type="InterPro" id="IPR036322">
    <property type="entry name" value="WD40_repeat_dom_sf"/>
</dbReference>
<gene>
    <name evidence="2" type="ORF">IFM89_038617</name>
</gene>
<dbReference type="EMBL" id="JADFTS010000004">
    <property type="protein sequence ID" value="KAF9612204.1"/>
    <property type="molecule type" value="Genomic_DNA"/>
</dbReference>
<sequence length="167" mass="18256">MAGSMQHAMIYGSDGTGGSGIIFKSAGLCKPSPLLPTQLIEVDNEQEEMELGSLDDHVESFLQDDGDGRDLFGTLKRSPAEHSTESSKAKLVVYEQALEKLSAVIFHLTVLWNMDTLQTESTPGEHALIITDVCFRPNSTQLATSSFDRTVRLWNAAEVTTLPPFLL</sequence>
<protein>
    <submittedName>
        <fullName evidence="2">Uncharacterized protein</fullName>
    </submittedName>
</protein>
<feature type="repeat" description="WD" evidence="1">
    <location>
        <begin position="123"/>
        <end position="155"/>
    </location>
</feature>
<dbReference type="InterPro" id="IPR001680">
    <property type="entry name" value="WD40_rpt"/>
</dbReference>
<dbReference type="InterPro" id="IPR015943">
    <property type="entry name" value="WD40/YVTN_repeat-like_dom_sf"/>
</dbReference>
<dbReference type="PROSITE" id="PS50294">
    <property type="entry name" value="WD_REPEATS_REGION"/>
    <property type="match status" value="1"/>
</dbReference>
<dbReference type="SUPFAM" id="SSF50978">
    <property type="entry name" value="WD40 repeat-like"/>
    <property type="match status" value="1"/>
</dbReference>
<keyword evidence="1" id="KW-0853">WD repeat</keyword>
<accession>A0A835M320</accession>
<reference evidence="2 3" key="1">
    <citation type="submission" date="2020-10" db="EMBL/GenBank/DDBJ databases">
        <title>The Coptis chinensis genome and diversification of protoberbering-type alkaloids.</title>
        <authorList>
            <person name="Wang B."/>
            <person name="Shu S."/>
            <person name="Song C."/>
            <person name="Liu Y."/>
        </authorList>
    </citation>
    <scope>NUCLEOTIDE SEQUENCE [LARGE SCALE GENOMIC DNA]</scope>
    <source>
        <strain evidence="2">HL-2020</strain>
        <tissue evidence="2">Leaf</tissue>
    </source>
</reference>
<dbReference type="OrthoDB" id="1704219at2759"/>
<keyword evidence="3" id="KW-1185">Reference proteome</keyword>
<name>A0A835M320_9MAGN</name>
<dbReference type="PANTHER" id="PTHR44376">
    <property type="entry name" value="TRANSCRIPTIONAL REGULATOR OF FILAMENTOUS GROWTH FLO8"/>
    <property type="match status" value="1"/>
</dbReference>
<dbReference type="GO" id="GO:0003714">
    <property type="term" value="F:transcription corepressor activity"/>
    <property type="evidence" value="ECO:0007669"/>
    <property type="project" value="InterPro"/>
</dbReference>
<proteinExistence type="predicted"/>
<organism evidence="2 3">
    <name type="scientific">Coptis chinensis</name>
    <dbReference type="NCBI Taxonomy" id="261450"/>
    <lineage>
        <taxon>Eukaryota</taxon>
        <taxon>Viridiplantae</taxon>
        <taxon>Streptophyta</taxon>
        <taxon>Embryophyta</taxon>
        <taxon>Tracheophyta</taxon>
        <taxon>Spermatophyta</taxon>
        <taxon>Magnoliopsida</taxon>
        <taxon>Ranunculales</taxon>
        <taxon>Ranunculaceae</taxon>
        <taxon>Coptidoideae</taxon>
        <taxon>Coptis</taxon>
    </lineage>
</organism>
<dbReference type="PROSITE" id="PS50082">
    <property type="entry name" value="WD_REPEATS_2"/>
    <property type="match status" value="1"/>
</dbReference>
<dbReference type="Gene3D" id="2.130.10.10">
    <property type="entry name" value="YVTN repeat-like/Quinoprotein amine dehydrogenase"/>
    <property type="match status" value="1"/>
</dbReference>